<feature type="compositionally biased region" description="Low complexity" evidence="1">
    <location>
        <begin position="274"/>
        <end position="288"/>
    </location>
</feature>
<keyword evidence="2" id="KW-0812">Transmembrane</keyword>
<evidence type="ECO:0000313" key="3">
    <source>
        <dbReference type="EMBL" id="SPQ94175.1"/>
    </source>
</evidence>
<feature type="transmembrane region" description="Helical" evidence="2">
    <location>
        <begin position="56"/>
        <end position="76"/>
    </location>
</feature>
<geneLocation type="mitochondrion" evidence="3"/>
<feature type="compositionally biased region" description="Basic and acidic residues" evidence="1">
    <location>
        <begin position="263"/>
        <end position="272"/>
    </location>
</feature>
<evidence type="ECO:0000313" key="4">
    <source>
        <dbReference type="Proteomes" id="UP000290189"/>
    </source>
</evidence>
<protein>
    <submittedName>
        <fullName evidence="3">Uncharacterized protein</fullName>
    </submittedName>
</protein>
<name>A0A3P3Y1W1_PLABS</name>
<organism evidence="3 4">
    <name type="scientific">Plasmodiophora brassicae</name>
    <name type="common">Clubroot disease agent</name>
    <dbReference type="NCBI Taxonomy" id="37360"/>
    <lineage>
        <taxon>Eukaryota</taxon>
        <taxon>Sar</taxon>
        <taxon>Rhizaria</taxon>
        <taxon>Endomyxa</taxon>
        <taxon>Phytomyxea</taxon>
        <taxon>Plasmodiophorida</taxon>
        <taxon>Plasmodiophoridae</taxon>
        <taxon>Plasmodiophora</taxon>
    </lineage>
</organism>
<feature type="region of interest" description="Disordered" evidence="1">
    <location>
        <begin position="263"/>
        <end position="308"/>
    </location>
</feature>
<proteinExistence type="predicted"/>
<feature type="transmembrane region" description="Helical" evidence="2">
    <location>
        <begin position="160"/>
        <end position="177"/>
    </location>
</feature>
<gene>
    <name evidence="3" type="ORF">PLBR_LOCUS1390</name>
</gene>
<sequence length="308" mass="33898">MSAVIQLSLDGRRFEGRWNDSIGHCITPNDFNNELRRINLEYSRRFYRGNGSWDRVAYALPFICIPFGVLLIALAFQAQQWPFLVAGIVVGVAGLMGALCFRAVFGIVLAMLGVSVAIIPYTTDVSWICLTIGVMMAILGCLGLMAFAFRDRDAMRSARIMVALLPIGIAFICVPAGSVDYHWVMGITGVVLILLGIFGAFEAVSSKQRRLERSIASMRRLIGQLNTRYQNTLIWTLIENDADRRSDMDAAWEIVVEEHPACPKQQDTKEVAEETPAAQAAPPVVNVVINQGGADDTPRDQVHPSNAV</sequence>
<keyword evidence="2" id="KW-1133">Transmembrane helix</keyword>
<dbReference type="Proteomes" id="UP000290189">
    <property type="component" value="Unassembled WGS sequence"/>
</dbReference>
<dbReference type="AlphaFoldDB" id="A0A3P3Y1W1"/>
<dbReference type="EMBL" id="OVEO01000002">
    <property type="protein sequence ID" value="SPQ94175.1"/>
    <property type="molecule type" value="Genomic_DNA"/>
</dbReference>
<reference evidence="3 4" key="1">
    <citation type="submission" date="2018-03" db="EMBL/GenBank/DDBJ databases">
        <authorList>
            <person name="Fogelqvist J."/>
        </authorList>
    </citation>
    <scope>NUCLEOTIDE SEQUENCE [LARGE SCALE GENOMIC DNA]</scope>
</reference>
<feature type="transmembrane region" description="Helical" evidence="2">
    <location>
        <begin position="125"/>
        <end position="148"/>
    </location>
</feature>
<keyword evidence="3" id="KW-0496">Mitochondrion</keyword>
<evidence type="ECO:0000256" key="2">
    <source>
        <dbReference type="SAM" id="Phobius"/>
    </source>
</evidence>
<evidence type="ECO:0000256" key="1">
    <source>
        <dbReference type="SAM" id="MobiDB-lite"/>
    </source>
</evidence>
<feature type="transmembrane region" description="Helical" evidence="2">
    <location>
        <begin position="88"/>
        <end position="119"/>
    </location>
</feature>
<keyword evidence="2" id="KW-0472">Membrane</keyword>
<accession>A0A3P3Y1W1</accession>
<feature type="transmembrane region" description="Helical" evidence="2">
    <location>
        <begin position="183"/>
        <end position="204"/>
    </location>
</feature>